<dbReference type="EC" id="4.1.1.5" evidence="4 9"/>
<dbReference type="GO" id="GO:0047605">
    <property type="term" value="F:acetolactate decarboxylase activity"/>
    <property type="evidence" value="ECO:0007669"/>
    <property type="project" value="UniProtKB-UniRule"/>
</dbReference>
<dbReference type="PANTHER" id="PTHR35524">
    <property type="entry name" value="ALPHA-ACETOLACTATE DECARBOXYLASE"/>
    <property type="match status" value="1"/>
</dbReference>
<evidence type="ECO:0000256" key="7">
    <source>
        <dbReference type="ARBA" id="ARBA00023061"/>
    </source>
</evidence>
<reference evidence="10" key="1">
    <citation type="submission" date="2024-05" db="EMBL/GenBank/DDBJ databases">
        <title>Herbiconiux sp. A18JL235.</title>
        <authorList>
            <person name="Zhang G."/>
        </authorList>
    </citation>
    <scope>NUCLEOTIDE SEQUENCE</scope>
    <source>
        <strain evidence="10">A18JL235</strain>
    </source>
</reference>
<organism evidence="10">
    <name type="scientific">Herbiconiux sp. A18JL235</name>
    <dbReference type="NCBI Taxonomy" id="3152363"/>
    <lineage>
        <taxon>Bacteria</taxon>
        <taxon>Bacillati</taxon>
        <taxon>Actinomycetota</taxon>
        <taxon>Actinomycetes</taxon>
        <taxon>Micrococcales</taxon>
        <taxon>Microbacteriaceae</taxon>
        <taxon>Herbiconiux</taxon>
    </lineage>
</organism>
<dbReference type="SUPFAM" id="SSF117856">
    <property type="entry name" value="AF0104/ALDC/Ptd012-like"/>
    <property type="match status" value="1"/>
</dbReference>
<dbReference type="Pfam" id="PF03306">
    <property type="entry name" value="AAL_decarboxy"/>
    <property type="match status" value="1"/>
</dbReference>
<dbReference type="GO" id="GO:0045151">
    <property type="term" value="P:acetoin biosynthetic process"/>
    <property type="evidence" value="ECO:0007669"/>
    <property type="project" value="UniProtKB-UniRule"/>
</dbReference>
<evidence type="ECO:0000256" key="2">
    <source>
        <dbReference type="ARBA" id="ARBA00005170"/>
    </source>
</evidence>
<dbReference type="InterPro" id="IPR005128">
    <property type="entry name" value="Acetolactate_a_deCO2ase"/>
</dbReference>
<evidence type="ECO:0000256" key="9">
    <source>
        <dbReference type="PIRNR" id="PIRNR001332"/>
    </source>
</evidence>
<sequence length="247" mass="26087">MRHRPAARDAKLVEQFSHVDALVAGLFDGVFSVEEVGRRGHLGLGCGDHMDGELVVLDGVFHLCHGDGTVSVLAADDTLAFAEVVDFGPVAAELVEAVDSIDALTAAVAERVVSPNLFHAVRFDAHFATLSLREAKRQTKPYLPLAEAVHDQRENTVTDVTGTLLGFVAPSVFQGISVAGPHFHFLDTTGTVGGHVLGIGGATGELAVETYPGVTVRLPTTPEFLGADLELGDVDGAIRHAESDHQR</sequence>
<evidence type="ECO:0000256" key="8">
    <source>
        <dbReference type="ARBA" id="ARBA00023239"/>
    </source>
</evidence>
<name>A0AB39BKW3_9MICO</name>
<accession>A0AB39BKW3</accession>
<evidence type="ECO:0000256" key="5">
    <source>
        <dbReference type="ARBA" id="ARBA00020164"/>
    </source>
</evidence>
<comment type="catalytic activity">
    <reaction evidence="1 9">
        <text>(2S)-2-acetolactate + H(+) = (R)-acetoin + CO2</text>
        <dbReference type="Rhea" id="RHEA:21580"/>
        <dbReference type="ChEBI" id="CHEBI:15378"/>
        <dbReference type="ChEBI" id="CHEBI:15686"/>
        <dbReference type="ChEBI" id="CHEBI:16526"/>
        <dbReference type="ChEBI" id="CHEBI:58476"/>
        <dbReference type="EC" id="4.1.1.5"/>
    </reaction>
</comment>
<evidence type="ECO:0000256" key="3">
    <source>
        <dbReference type="ARBA" id="ARBA00007106"/>
    </source>
</evidence>
<gene>
    <name evidence="10" type="ORF">ABFY20_08040</name>
</gene>
<keyword evidence="8 9" id="KW-0456">Lyase</keyword>
<dbReference type="RefSeq" id="WP_368499412.1">
    <property type="nucleotide sequence ID" value="NZ_CP162511.1"/>
</dbReference>
<proteinExistence type="inferred from homology"/>
<dbReference type="CDD" id="cd17299">
    <property type="entry name" value="acetolactate_decarboxylase"/>
    <property type="match status" value="1"/>
</dbReference>
<evidence type="ECO:0000256" key="1">
    <source>
        <dbReference type="ARBA" id="ARBA00001784"/>
    </source>
</evidence>
<dbReference type="PIRSF" id="PIRSF001332">
    <property type="entry name" value="Acetolac_decarb"/>
    <property type="match status" value="1"/>
</dbReference>
<dbReference type="AlphaFoldDB" id="A0AB39BKW3"/>
<evidence type="ECO:0000256" key="4">
    <source>
        <dbReference type="ARBA" id="ARBA00013204"/>
    </source>
</evidence>
<dbReference type="EMBL" id="CP162511">
    <property type="protein sequence ID" value="XDI07036.1"/>
    <property type="molecule type" value="Genomic_DNA"/>
</dbReference>
<evidence type="ECO:0000313" key="10">
    <source>
        <dbReference type="EMBL" id="XDI07036.1"/>
    </source>
</evidence>
<comment type="similarity">
    <text evidence="3 9">Belongs to the alpha-acetolactate decarboxylase family.</text>
</comment>
<keyword evidence="7 9" id="KW-0005">Acetoin biosynthesis</keyword>
<comment type="pathway">
    <text evidence="2 9">Polyol metabolism; (R,R)-butane-2,3-diol biosynthesis; (R,R)-butane-2,3-diol from pyruvate: step 2/3.</text>
</comment>
<dbReference type="PANTHER" id="PTHR35524:SF1">
    <property type="entry name" value="ALPHA-ACETOLACTATE DECARBOXYLASE"/>
    <property type="match status" value="1"/>
</dbReference>
<dbReference type="Gene3D" id="3.30.1330.80">
    <property type="entry name" value="Hypothetical protein, similar to alpha- acetolactate decarboxylase, domain 2"/>
    <property type="match status" value="2"/>
</dbReference>
<protein>
    <recommendedName>
        <fullName evidence="5 9">Alpha-acetolactate decarboxylase</fullName>
        <ecNumber evidence="4 9">4.1.1.5</ecNumber>
    </recommendedName>
</protein>
<evidence type="ECO:0000256" key="6">
    <source>
        <dbReference type="ARBA" id="ARBA00022793"/>
    </source>
</evidence>
<keyword evidence="6 9" id="KW-0210">Decarboxylase</keyword>